<feature type="transmembrane region" description="Helical" evidence="1">
    <location>
        <begin position="22"/>
        <end position="40"/>
    </location>
</feature>
<evidence type="ECO:0000313" key="2">
    <source>
        <dbReference type="EMBL" id="HJA04714.1"/>
    </source>
</evidence>
<sequence length="121" mass="12846">MASATDPAGVGPRITALDALRLVSELIAFAALALWGFLAWNAPWSFVWGIGAPLLAILVWALFLSPKAVFHLPRLVRAVIELLVFASATVALWGLGMPWAGLAVGVFCVAVGVLVGRRELR</sequence>
<dbReference type="AlphaFoldDB" id="A0A9D2H6J6"/>
<dbReference type="InterPro" id="IPR021214">
    <property type="entry name" value="DUF2568"/>
</dbReference>
<name>A0A9D2H6J6_9MICO</name>
<feature type="transmembrane region" description="Helical" evidence="1">
    <location>
        <begin position="99"/>
        <end position="116"/>
    </location>
</feature>
<keyword evidence="1" id="KW-1133">Transmembrane helix</keyword>
<evidence type="ECO:0000256" key="1">
    <source>
        <dbReference type="SAM" id="Phobius"/>
    </source>
</evidence>
<protein>
    <submittedName>
        <fullName evidence="2">YrdB family protein</fullName>
    </submittedName>
</protein>
<accession>A0A9D2H6J6</accession>
<dbReference type="Proteomes" id="UP000824220">
    <property type="component" value="Unassembled WGS sequence"/>
</dbReference>
<proteinExistence type="predicted"/>
<comment type="caution">
    <text evidence="2">The sequence shown here is derived from an EMBL/GenBank/DDBJ whole genome shotgun (WGS) entry which is preliminary data.</text>
</comment>
<keyword evidence="1" id="KW-0472">Membrane</keyword>
<reference evidence="2" key="1">
    <citation type="journal article" date="2021" name="PeerJ">
        <title>Extensive microbial diversity within the chicken gut microbiome revealed by metagenomics and culture.</title>
        <authorList>
            <person name="Gilroy R."/>
            <person name="Ravi A."/>
            <person name="Getino M."/>
            <person name="Pursley I."/>
            <person name="Horton D.L."/>
            <person name="Alikhan N.F."/>
            <person name="Baker D."/>
            <person name="Gharbi K."/>
            <person name="Hall N."/>
            <person name="Watson M."/>
            <person name="Adriaenssens E.M."/>
            <person name="Foster-Nyarko E."/>
            <person name="Jarju S."/>
            <person name="Secka A."/>
            <person name="Antonio M."/>
            <person name="Oren A."/>
            <person name="Chaudhuri R.R."/>
            <person name="La Ragione R."/>
            <person name="Hildebrand F."/>
            <person name="Pallen M.J."/>
        </authorList>
    </citation>
    <scope>NUCLEOTIDE SEQUENCE</scope>
    <source>
        <strain evidence="2">ChiHjej8B7-3636</strain>
    </source>
</reference>
<dbReference type="EMBL" id="DXAM01000107">
    <property type="protein sequence ID" value="HJA04714.1"/>
    <property type="molecule type" value="Genomic_DNA"/>
</dbReference>
<dbReference type="Pfam" id="PF10823">
    <property type="entry name" value="DUF2568"/>
    <property type="match status" value="1"/>
</dbReference>
<feature type="transmembrane region" description="Helical" evidence="1">
    <location>
        <begin position="75"/>
        <end position="93"/>
    </location>
</feature>
<feature type="transmembrane region" description="Helical" evidence="1">
    <location>
        <begin position="46"/>
        <end position="63"/>
    </location>
</feature>
<keyword evidence="1" id="KW-0812">Transmembrane</keyword>
<gene>
    <name evidence="2" type="ORF">H9800_07605</name>
</gene>
<organism evidence="2 3">
    <name type="scientific">Candidatus Microbacterium stercoravium</name>
    <dbReference type="NCBI Taxonomy" id="2838697"/>
    <lineage>
        <taxon>Bacteria</taxon>
        <taxon>Bacillati</taxon>
        <taxon>Actinomycetota</taxon>
        <taxon>Actinomycetes</taxon>
        <taxon>Micrococcales</taxon>
        <taxon>Microbacteriaceae</taxon>
        <taxon>Microbacterium</taxon>
    </lineage>
</organism>
<evidence type="ECO:0000313" key="3">
    <source>
        <dbReference type="Proteomes" id="UP000824220"/>
    </source>
</evidence>
<reference evidence="2" key="2">
    <citation type="submission" date="2021-04" db="EMBL/GenBank/DDBJ databases">
        <authorList>
            <person name="Gilroy R."/>
        </authorList>
    </citation>
    <scope>NUCLEOTIDE SEQUENCE</scope>
    <source>
        <strain evidence="2">ChiHjej8B7-3636</strain>
    </source>
</reference>